<organism evidence="2 3">
    <name type="scientific">Gossypium arboreum</name>
    <name type="common">Tree cotton</name>
    <name type="synonym">Gossypium nanking</name>
    <dbReference type="NCBI Taxonomy" id="29729"/>
    <lineage>
        <taxon>Eukaryota</taxon>
        <taxon>Viridiplantae</taxon>
        <taxon>Streptophyta</taxon>
        <taxon>Embryophyta</taxon>
        <taxon>Tracheophyta</taxon>
        <taxon>Spermatophyta</taxon>
        <taxon>Magnoliopsida</taxon>
        <taxon>eudicotyledons</taxon>
        <taxon>Gunneridae</taxon>
        <taxon>Pentapetalae</taxon>
        <taxon>rosids</taxon>
        <taxon>malvids</taxon>
        <taxon>Malvales</taxon>
        <taxon>Malvaceae</taxon>
        <taxon>Malvoideae</taxon>
        <taxon>Gossypium</taxon>
    </lineage>
</organism>
<sequence>MAKEFMANIEKRFAKNEKAKIDTFLTNLTSMWYTKNNKKVADTTPQKKQQKNSTKYNVNPTLVSSGTIHISVFMQGCQNYREPNDGERYIYIGNGNSVEVEAIGIFR</sequence>
<dbReference type="EMBL" id="JARKNE010000007">
    <property type="protein sequence ID" value="KAK5818865.1"/>
    <property type="molecule type" value="Genomic_DNA"/>
</dbReference>
<evidence type="ECO:0000256" key="1">
    <source>
        <dbReference type="SAM" id="MobiDB-lite"/>
    </source>
</evidence>
<feature type="region of interest" description="Disordered" evidence="1">
    <location>
        <begin position="39"/>
        <end position="58"/>
    </location>
</feature>
<reference evidence="2 3" key="1">
    <citation type="submission" date="2023-03" db="EMBL/GenBank/DDBJ databases">
        <title>WGS of Gossypium arboreum.</title>
        <authorList>
            <person name="Yu D."/>
        </authorList>
    </citation>
    <scope>NUCLEOTIDE SEQUENCE [LARGE SCALE GENOMIC DNA]</scope>
    <source>
        <tissue evidence="2">Leaf</tissue>
    </source>
</reference>
<keyword evidence="3" id="KW-1185">Reference proteome</keyword>
<proteinExistence type="predicted"/>
<gene>
    <name evidence="2" type="ORF">PVK06_023812</name>
</gene>
<feature type="compositionally biased region" description="Polar residues" evidence="1">
    <location>
        <begin position="43"/>
        <end position="58"/>
    </location>
</feature>
<evidence type="ECO:0000313" key="2">
    <source>
        <dbReference type="EMBL" id="KAK5818865.1"/>
    </source>
</evidence>
<protein>
    <submittedName>
        <fullName evidence="2">Uncharacterized protein</fullName>
    </submittedName>
</protein>
<accession>A0ABR0PC74</accession>
<evidence type="ECO:0000313" key="3">
    <source>
        <dbReference type="Proteomes" id="UP001358586"/>
    </source>
</evidence>
<comment type="caution">
    <text evidence="2">The sequence shown here is derived from an EMBL/GenBank/DDBJ whole genome shotgun (WGS) entry which is preliminary data.</text>
</comment>
<dbReference type="Proteomes" id="UP001358586">
    <property type="component" value="Chromosome 7"/>
</dbReference>
<name>A0ABR0PC74_GOSAR</name>